<sequence>MNTIVFNKLSGAVLFEDRGAPERDRGGRPYGGVLDSPHARPEVGITDGPPLKDNLGLRHRRTGARQNGGKVRHKRQALQDMARPLKQWLYKHRDNPYPTKTEKILLALGSQMTLVQVSNWFANARRRLKNTVRQPDLSWALRIKLYNKYVQGNAERLSVSSDDSCSEDGENPPRNHMNDGGYNNPVHHPVIKSESSVIKAGVRPESRASEDYVSPPKYKSSLLNRYLNDSLRHVMVTNAAMMGKTRQRNHSGSFSSNEFEEELVSPSSSETEGNFVYRTAKAVPAPAWRGYGGCRSRRAQPWVRPPAARSPLRRGGERPDFTGNHSSGVCDWERERDCKQEKSLVLICEIGSPGGNFNSCQMFKENAQGKLSTFADAFRGAPTPRLSAKEILQGKSAGWSGNGNVAQQGDKGPVQPRGVLGGGDRGRNKTSK</sequence>
<reference evidence="10 11" key="1">
    <citation type="submission" date="2018-11" db="EMBL/GenBank/DDBJ databases">
        <title>Haplotype-resolved cattle genomes.</title>
        <authorList>
            <person name="Low W.Y."/>
            <person name="Tearle R."/>
            <person name="Bickhart D.M."/>
            <person name="Rosen B.D."/>
            <person name="Koren S."/>
            <person name="Rhie A."/>
            <person name="Hiendleder S."/>
            <person name="Phillippy A.M."/>
            <person name="Smith T.P.L."/>
            <person name="Williams J.L."/>
        </authorList>
    </citation>
    <scope>NUCLEOTIDE SEQUENCE [LARGE SCALE GENOMIC DNA]</scope>
</reference>
<organism evidence="9 10">
    <name type="scientific">Bos indicus x Bos taurus</name>
    <name type="common">Hybrid cattle</name>
    <dbReference type="NCBI Taxonomy" id="30522"/>
    <lineage>
        <taxon>Eukaryota</taxon>
        <taxon>Metazoa</taxon>
        <taxon>Chordata</taxon>
        <taxon>Craniata</taxon>
        <taxon>Vertebrata</taxon>
        <taxon>Euteleostomi</taxon>
        <taxon>Mammalia</taxon>
        <taxon>Eutheria</taxon>
        <taxon>Laurasiatheria</taxon>
        <taxon>Artiodactyla</taxon>
        <taxon>Ruminantia</taxon>
        <taxon>Pecora</taxon>
        <taxon>Bovidae</taxon>
        <taxon>Bovinae</taxon>
        <taxon>Bos</taxon>
    </lineage>
</organism>
<protein>
    <submittedName>
        <fullName evidence="9">Mohawk homeobox</fullName>
    </submittedName>
</protein>
<evidence type="ECO:0000256" key="6">
    <source>
        <dbReference type="PROSITE-ProRule" id="PRU00108"/>
    </source>
</evidence>
<dbReference type="SUPFAM" id="SSF46689">
    <property type="entry name" value="Homeodomain-like"/>
    <property type="match status" value="1"/>
</dbReference>
<dbReference type="Ensembl" id="ENSBIXT00005011998.1">
    <property type="protein sequence ID" value="ENSBIXP00005029039.1"/>
    <property type="gene ID" value="ENSBIXG00005008894.1"/>
</dbReference>
<dbReference type="GO" id="GO:0000978">
    <property type="term" value="F:RNA polymerase II cis-regulatory region sequence-specific DNA binding"/>
    <property type="evidence" value="ECO:0007669"/>
    <property type="project" value="TreeGrafter"/>
</dbReference>
<evidence type="ECO:0000256" key="4">
    <source>
        <dbReference type="ARBA" id="ARBA00023155"/>
    </source>
</evidence>
<proteinExistence type="inferred from homology"/>
<keyword evidence="3 6" id="KW-0238">DNA-binding</keyword>
<feature type="region of interest" description="Disordered" evidence="7">
    <location>
        <begin position="158"/>
        <end position="188"/>
    </location>
</feature>
<dbReference type="CDD" id="cd00086">
    <property type="entry name" value="homeodomain"/>
    <property type="match status" value="1"/>
</dbReference>
<dbReference type="InterPro" id="IPR009057">
    <property type="entry name" value="Homeodomain-like_sf"/>
</dbReference>
<feature type="region of interest" description="Disordered" evidence="7">
    <location>
        <begin position="394"/>
        <end position="432"/>
    </location>
</feature>
<dbReference type="GO" id="GO:0000981">
    <property type="term" value="F:DNA-binding transcription factor activity, RNA polymerase II-specific"/>
    <property type="evidence" value="ECO:0007669"/>
    <property type="project" value="InterPro"/>
</dbReference>
<dbReference type="InterPro" id="IPR001356">
    <property type="entry name" value="HD"/>
</dbReference>
<keyword evidence="4 6" id="KW-0371">Homeobox</keyword>
<dbReference type="Pfam" id="PF05920">
    <property type="entry name" value="Homeobox_KN"/>
    <property type="match status" value="1"/>
</dbReference>
<dbReference type="Ensembl" id="ENSBIXT00000024025.1">
    <property type="protein sequence ID" value="ENSBIXP00000035241.1"/>
    <property type="gene ID" value="ENSBIXG00000007963.1"/>
</dbReference>
<name>A0A4W2EE81_BOBOX</name>
<evidence type="ECO:0000313" key="9">
    <source>
        <dbReference type="Ensembl" id="ENSBIXP00000035241.1"/>
    </source>
</evidence>
<accession>A0A4W2EE81</accession>
<reference evidence="9" key="2">
    <citation type="submission" date="2025-05" db="UniProtKB">
        <authorList>
            <consortium name="Ensembl"/>
        </authorList>
    </citation>
    <scope>IDENTIFICATION</scope>
</reference>
<evidence type="ECO:0000256" key="2">
    <source>
        <dbReference type="ARBA" id="ARBA00008446"/>
    </source>
</evidence>
<evidence type="ECO:0000256" key="5">
    <source>
        <dbReference type="ARBA" id="ARBA00023242"/>
    </source>
</evidence>
<dbReference type="PANTHER" id="PTHR11211:SF3">
    <property type="entry name" value="HOMEOBOX PROTEIN MOHAWK"/>
    <property type="match status" value="1"/>
</dbReference>
<feature type="domain" description="Homeobox" evidence="8">
    <location>
        <begin position="69"/>
        <end position="131"/>
    </location>
</feature>
<dbReference type="GeneTree" id="ENSGT00940000156227"/>
<evidence type="ECO:0000313" key="11">
    <source>
        <dbReference type="Proteomes" id="UP000429181"/>
    </source>
</evidence>
<keyword evidence="5 6" id="KW-0539">Nucleus</keyword>
<dbReference type="GO" id="GO:0005634">
    <property type="term" value="C:nucleus"/>
    <property type="evidence" value="ECO:0007669"/>
    <property type="project" value="UniProtKB-SubCell"/>
</dbReference>
<dbReference type="Proteomes" id="UP000429181">
    <property type="component" value="Chromosome 13"/>
</dbReference>
<dbReference type="STRING" id="30522.A0A4W2EE81"/>
<feature type="region of interest" description="Disordered" evidence="7">
    <location>
        <begin position="19"/>
        <end position="51"/>
    </location>
</feature>
<evidence type="ECO:0000259" key="8">
    <source>
        <dbReference type="PROSITE" id="PS50071"/>
    </source>
</evidence>
<comment type="similarity">
    <text evidence="2">Belongs to the TALE/IRO homeobox family.</text>
</comment>
<dbReference type="PANTHER" id="PTHR11211">
    <property type="entry name" value="IROQUOIS-CLASS HOMEODOMAIN PROTEIN IRX"/>
    <property type="match status" value="1"/>
</dbReference>
<feature type="DNA-binding region" description="Homeobox" evidence="6">
    <location>
        <begin position="71"/>
        <end position="132"/>
    </location>
</feature>
<dbReference type="SMART" id="SM00389">
    <property type="entry name" value="HOX"/>
    <property type="match status" value="1"/>
</dbReference>
<dbReference type="GO" id="GO:0048468">
    <property type="term" value="P:cell development"/>
    <property type="evidence" value="ECO:0007669"/>
    <property type="project" value="TreeGrafter"/>
</dbReference>
<evidence type="ECO:0000256" key="7">
    <source>
        <dbReference type="SAM" id="MobiDB-lite"/>
    </source>
</evidence>
<dbReference type="InterPro" id="IPR008422">
    <property type="entry name" value="KN_HD"/>
</dbReference>
<gene>
    <name evidence="9" type="primary">MKX</name>
</gene>
<evidence type="ECO:0000256" key="1">
    <source>
        <dbReference type="ARBA" id="ARBA00004123"/>
    </source>
</evidence>
<dbReference type="PROSITE" id="PS50071">
    <property type="entry name" value="HOMEOBOX_2"/>
    <property type="match status" value="1"/>
</dbReference>
<evidence type="ECO:0000256" key="3">
    <source>
        <dbReference type="ARBA" id="ARBA00023125"/>
    </source>
</evidence>
<comment type="subcellular location">
    <subcellularLocation>
        <location evidence="1 6">Nucleus</location>
    </subcellularLocation>
</comment>
<dbReference type="AlphaFoldDB" id="A0A4W2EE81"/>
<dbReference type="GO" id="GO:0007517">
    <property type="term" value="P:muscle organ development"/>
    <property type="evidence" value="ECO:0007669"/>
    <property type="project" value="TreeGrafter"/>
</dbReference>
<dbReference type="PROSITE" id="PS00027">
    <property type="entry name" value="HOMEOBOX_1"/>
    <property type="match status" value="1"/>
</dbReference>
<keyword evidence="10" id="KW-1185">Reference proteome</keyword>
<feature type="region of interest" description="Disordered" evidence="7">
    <location>
        <begin position="247"/>
        <end position="268"/>
    </location>
</feature>
<evidence type="ECO:0000313" key="10">
    <source>
        <dbReference type="Proteomes" id="UP000314981"/>
    </source>
</evidence>
<dbReference type="Gene3D" id="1.10.10.60">
    <property type="entry name" value="Homeodomain-like"/>
    <property type="match status" value="1"/>
</dbReference>
<dbReference type="Proteomes" id="UP000314981">
    <property type="component" value="Chromosome 13"/>
</dbReference>
<dbReference type="InterPro" id="IPR017970">
    <property type="entry name" value="Homeobox_CS"/>
</dbReference>